<protein>
    <submittedName>
        <fullName evidence="1">Uncharacterized protein</fullName>
    </submittedName>
</protein>
<name>A0AAD5IN92_ACENE</name>
<evidence type="ECO:0000313" key="2">
    <source>
        <dbReference type="Proteomes" id="UP001064489"/>
    </source>
</evidence>
<evidence type="ECO:0000313" key="1">
    <source>
        <dbReference type="EMBL" id="KAI9169883.1"/>
    </source>
</evidence>
<gene>
    <name evidence="1" type="ORF">LWI28_019081</name>
</gene>
<organism evidence="1 2">
    <name type="scientific">Acer negundo</name>
    <name type="common">Box elder</name>
    <dbReference type="NCBI Taxonomy" id="4023"/>
    <lineage>
        <taxon>Eukaryota</taxon>
        <taxon>Viridiplantae</taxon>
        <taxon>Streptophyta</taxon>
        <taxon>Embryophyta</taxon>
        <taxon>Tracheophyta</taxon>
        <taxon>Spermatophyta</taxon>
        <taxon>Magnoliopsida</taxon>
        <taxon>eudicotyledons</taxon>
        <taxon>Gunneridae</taxon>
        <taxon>Pentapetalae</taxon>
        <taxon>rosids</taxon>
        <taxon>malvids</taxon>
        <taxon>Sapindales</taxon>
        <taxon>Sapindaceae</taxon>
        <taxon>Hippocastanoideae</taxon>
        <taxon>Acereae</taxon>
        <taxon>Acer</taxon>
    </lineage>
</organism>
<accession>A0AAD5IN92</accession>
<dbReference type="AlphaFoldDB" id="A0AAD5IN92"/>
<proteinExistence type="predicted"/>
<reference evidence="1" key="1">
    <citation type="journal article" date="2022" name="Plant J.">
        <title>Strategies of tolerance reflected in two North American maple genomes.</title>
        <authorList>
            <person name="McEvoy S.L."/>
            <person name="Sezen U.U."/>
            <person name="Trouern-Trend A."/>
            <person name="McMahon S.M."/>
            <person name="Schaberg P.G."/>
            <person name="Yang J."/>
            <person name="Wegrzyn J.L."/>
            <person name="Swenson N.G."/>
        </authorList>
    </citation>
    <scope>NUCLEOTIDE SEQUENCE</scope>
    <source>
        <strain evidence="1">91603</strain>
    </source>
</reference>
<sequence>MDPKKIDNTNNTTTEVELVEATIPKPIPELERSESINFDDVVDATTNVDTSIDVDGLEPDDTKKRKLKFVVWNHFNKKKKSKQFKLIKDQISNAKGSSKNGRSWSKANFNLILAVGWVLDVDQGGISTTVEDH</sequence>
<dbReference type="Proteomes" id="UP001064489">
    <property type="component" value="Chromosome 7"/>
</dbReference>
<comment type="caution">
    <text evidence="1">The sequence shown here is derived from an EMBL/GenBank/DDBJ whole genome shotgun (WGS) entry which is preliminary data.</text>
</comment>
<keyword evidence="2" id="KW-1185">Reference proteome</keyword>
<reference evidence="1" key="2">
    <citation type="submission" date="2023-02" db="EMBL/GenBank/DDBJ databases">
        <authorList>
            <person name="Swenson N.G."/>
            <person name="Wegrzyn J.L."/>
            <person name="Mcevoy S.L."/>
        </authorList>
    </citation>
    <scope>NUCLEOTIDE SEQUENCE</scope>
    <source>
        <strain evidence="1">91603</strain>
        <tissue evidence="1">Leaf</tissue>
    </source>
</reference>
<dbReference type="EMBL" id="JAJSOW010000104">
    <property type="protein sequence ID" value="KAI9169883.1"/>
    <property type="molecule type" value="Genomic_DNA"/>
</dbReference>